<organism evidence="1 2">
    <name type="scientific">Bombella pluederhausensis</name>
    <dbReference type="NCBI Taxonomy" id="2967336"/>
    <lineage>
        <taxon>Bacteria</taxon>
        <taxon>Pseudomonadati</taxon>
        <taxon>Pseudomonadota</taxon>
        <taxon>Alphaproteobacteria</taxon>
        <taxon>Acetobacterales</taxon>
        <taxon>Acetobacteraceae</taxon>
        <taxon>Bombella</taxon>
    </lineage>
</organism>
<name>A0ABT3WHE1_9PROT</name>
<evidence type="ECO:0000313" key="2">
    <source>
        <dbReference type="Proteomes" id="UP001165576"/>
    </source>
</evidence>
<accession>A0ABT3WHE1</accession>
<protein>
    <submittedName>
        <fullName evidence="1">Uncharacterized protein</fullName>
    </submittedName>
</protein>
<dbReference type="EMBL" id="JANIDY010000001">
    <property type="protein sequence ID" value="MCX5617764.1"/>
    <property type="molecule type" value="Genomic_DNA"/>
</dbReference>
<gene>
    <name evidence="1" type="ORF">NQF86_03625</name>
</gene>
<keyword evidence="2" id="KW-1185">Reference proteome</keyword>
<reference evidence="1" key="1">
    <citation type="submission" date="2022-07" db="EMBL/GenBank/DDBJ databases">
        <title>Bombella genomes.</title>
        <authorList>
            <person name="Harer L."/>
            <person name="Styblova S."/>
            <person name="Ehrmann M."/>
        </authorList>
    </citation>
    <scope>NUCLEOTIDE SEQUENCE</scope>
    <source>
        <strain evidence="1">TMW 2.2543</strain>
    </source>
</reference>
<comment type="caution">
    <text evidence="1">The sequence shown here is derived from an EMBL/GenBank/DDBJ whole genome shotgun (WGS) entry which is preliminary data.</text>
</comment>
<proteinExistence type="predicted"/>
<evidence type="ECO:0000313" key="1">
    <source>
        <dbReference type="EMBL" id="MCX5617764.1"/>
    </source>
</evidence>
<sequence>MAQKAFRVAEQATIPASNRDTTGIVIPFRQKLLPRHRHYLAQWLAASERMGILDASIEASPEQTDTTPNLVVVWVRESADPAYIVSINGPQWVLTDCLRNNELGRYTDLAEALHTIRPVLPLQQDSAASC</sequence>
<dbReference type="Proteomes" id="UP001165576">
    <property type="component" value="Unassembled WGS sequence"/>
</dbReference>
<dbReference type="RefSeq" id="WP_266116230.1">
    <property type="nucleotide sequence ID" value="NZ_JANIDY010000001.1"/>
</dbReference>